<dbReference type="PANTHER" id="PTHR23011">
    <property type="entry name" value="CYCLIC NUCLEOTIDE-BINDING DOMAIN CONTAINING PROTEIN"/>
    <property type="match status" value="1"/>
</dbReference>
<dbReference type="PROSITE" id="PS00889">
    <property type="entry name" value="CNMP_BINDING_2"/>
    <property type="match status" value="1"/>
</dbReference>
<name>A0A1M7P1J3_9HYPH</name>
<keyword evidence="1" id="KW-0812">Transmembrane</keyword>
<feature type="domain" description="Cyclic nucleotide-binding" evidence="2">
    <location>
        <begin position="18"/>
        <end position="120"/>
    </location>
</feature>
<feature type="transmembrane region" description="Helical" evidence="1">
    <location>
        <begin position="201"/>
        <end position="221"/>
    </location>
</feature>
<feature type="transmembrane region" description="Helical" evidence="1">
    <location>
        <begin position="352"/>
        <end position="371"/>
    </location>
</feature>
<feature type="transmembrane region" description="Helical" evidence="1">
    <location>
        <begin position="170"/>
        <end position="189"/>
    </location>
</feature>
<dbReference type="InterPro" id="IPR018490">
    <property type="entry name" value="cNMP-bd_dom_sf"/>
</dbReference>
<dbReference type="Gene3D" id="2.60.120.10">
    <property type="entry name" value="Jelly Rolls"/>
    <property type="match status" value="1"/>
</dbReference>
<dbReference type="InterPro" id="IPR018488">
    <property type="entry name" value="cNMP-bd_CS"/>
</dbReference>
<evidence type="ECO:0000313" key="4">
    <source>
        <dbReference type="Proteomes" id="UP000186002"/>
    </source>
</evidence>
<dbReference type="SMART" id="SM00100">
    <property type="entry name" value="cNMP"/>
    <property type="match status" value="1"/>
</dbReference>
<dbReference type="PANTHER" id="PTHR23011:SF28">
    <property type="entry name" value="CYCLIC NUCLEOTIDE-BINDING DOMAIN CONTAINING PROTEIN"/>
    <property type="match status" value="1"/>
</dbReference>
<gene>
    <name evidence="3" type="ORF">SAMN05444272_4079</name>
</gene>
<dbReference type="InterPro" id="IPR000595">
    <property type="entry name" value="cNMP-bd_dom"/>
</dbReference>
<keyword evidence="4" id="KW-1185">Reference proteome</keyword>
<reference evidence="3 4" key="1">
    <citation type="submission" date="2016-11" db="EMBL/GenBank/DDBJ databases">
        <authorList>
            <person name="Jaros S."/>
            <person name="Januszkiewicz K."/>
            <person name="Wedrychowicz H."/>
        </authorList>
    </citation>
    <scope>NUCLEOTIDE SEQUENCE [LARGE SCALE GENOMIC DNA]</scope>
    <source>
        <strain evidence="3 4">DSM 22153</strain>
    </source>
</reference>
<evidence type="ECO:0000313" key="3">
    <source>
        <dbReference type="EMBL" id="SHN09827.1"/>
    </source>
</evidence>
<dbReference type="InterPro" id="IPR014710">
    <property type="entry name" value="RmlC-like_jellyroll"/>
</dbReference>
<dbReference type="GO" id="GO:0080120">
    <property type="term" value="P:CAAX-box protein maturation"/>
    <property type="evidence" value="ECO:0007669"/>
    <property type="project" value="UniProtKB-ARBA"/>
</dbReference>
<accession>A0A1M7P1J3</accession>
<dbReference type="CDD" id="cd00038">
    <property type="entry name" value="CAP_ED"/>
    <property type="match status" value="1"/>
</dbReference>
<proteinExistence type="predicted"/>
<feature type="transmembrane region" description="Helical" evidence="1">
    <location>
        <begin position="242"/>
        <end position="263"/>
    </location>
</feature>
<feature type="transmembrane region" description="Helical" evidence="1">
    <location>
        <begin position="313"/>
        <end position="346"/>
    </location>
</feature>
<dbReference type="Pfam" id="PF02517">
    <property type="entry name" value="Rce1-like"/>
    <property type="match status" value="1"/>
</dbReference>
<evidence type="ECO:0000259" key="2">
    <source>
        <dbReference type="PROSITE" id="PS50042"/>
    </source>
</evidence>
<dbReference type="PROSITE" id="PS50042">
    <property type="entry name" value="CNMP_BINDING_3"/>
    <property type="match status" value="1"/>
</dbReference>
<dbReference type="Pfam" id="PF00027">
    <property type="entry name" value="cNMP_binding"/>
    <property type="match status" value="1"/>
</dbReference>
<dbReference type="AlphaFoldDB" id="A0A1M7P1J3"/>
<keyword evidence="1" id="KW-1133">Transmembrane helix</keyword>
<dbReference type="RefSeq" id="WP_073015181.1">
    <property type="nucleotide sequence ID" value="NZ_FRBW01000005.1"/>
</dbReference>
<organism evidence="3 4">
    <name type="scientific">Roseibium suaedae</name>
    <dbReference type="NCBI Taxonomy" id="735517"/>
    <lineage>
        <taxon>Bacteria</taxon>
        <taxon>Pseudomonadati</taxon>
        <taxon>Pseudomonadota</taxon>
        <taxon>Alphaproteobacteria</taxon>
        <taxon>Hyphomicrobiales</taxon>
        <taxon>Stappiaceae</taxon>
        <taxon>Roseibium</taxon>
    </lineage>
</organism>
<dbReference type="OrthoDB" id="3525895at2"/>
<keyword evidence="1" id="KW-0472">Membrane</keyword>
<sequence>MSTCLDLPAEAAEILSAFSADMDPSIQSALQQACRLKPVASGEPILTEGAVGSVLYLVVAGTFGVYRRDPLDQTDHRVAVVSTGQAFGEMALLDGEPRSASVRAEEAGCLIEIDPDALSKQPDGVLRLSEFKGELASLVTRRMRAANQEHVAALQRELKLREEQQHFGKFFVYSLIMMSIGTLVNNVLARSLTNIDIYTAVFAWQYLAVLMVPSLLIIWHMQIPLSELGLTTRGLGKSMREGALVSAGLCAVTFGLAAGLRYFDVLPGKALPFDPWGSASYFLHSALQEVIARGFLQSSFQRFLGDKRGWRSVILASVLFGMFHLHFGLPAVLMTIATGCVFGWIYIRHQNIAGVVLIHYMMGVAAFNSGLL</sequence>
<dbReference type="STRING" id="735517.SAMN05444272_4079"/>
<dbReference type="SUPFAM" id="SSF51206">
    <property type="entry name" value="cAMP-binding domain-like"/>
    <property type="match status" value="1"/>
</dbReference>
<dbReference type="Proteomes" id="UP000186002">
    <property type="component" value="Unassembled WGS sequence"/>
</dbReference>
<dbReference type="InterPro" id="IPR003675">
    <property type="entry name" value="Rce1/LyrA-like_dom"/>
</dbReference>
<dbReference type="EMBL" id="FRBW01000005">
    <property type="protein sequence ID" value="SHN09827.1"/>
    <property type="molecule type" value="Genomic_DNA"/>
</dbReference>
<dbReference type="GO" id="GO:0004175">
    <property type="term" value="F:endopeptidase activity"/>
    <property type="evidence" value="ECO:0007669"/>
    <property type="project" value="UniProtKB-ARBA"/>
</dbReference>
<evidence type="ECO:0000256" key="1">
    <source>
        <dbReference type="SAM" id="Phobius"/>
    </source>
</evidence>
<protein>
    <submittedName>
        <fullName evidence="3">Cyclic nucleotide-binding domain-containing protein</fullName>
    </submittedName>
</protein>
<dbReference type="PRINTS" id="PR00103">
    <property type="entry name" value="CAMPKINASE"/>
</dbReference>